<name>A0A518JYA2_9BACT</name>
<evidence type="ECO:0000313" key="2">
    <source>
        <dbReference type="Proteomes" id="UP000315082"/>
    </source>
</evidence>
<sequence>MIFMEHSVYCKRTNEMSGLLASSKTLSEVVRLKH</sequence>
<dbReference type="Proteomes" id="UP000315082">
    <property type="component" value="Chromosome"/>
</dbReference>
<dbReference type="EMBL" id="CP036348">
    <property type="protein sequence ID" value="QDV70515.1"/>
    <property type="molecule type" value="Genomic_DNA"/>
</dbReference>
<dbReference type="KEGG" id="rcf:Poly24_42390"/>
<reference evidence="1 2" key="1">
    <citation type="submission" date="2019-02" db="EMBL/GenBank/DDBJ databases">
        <title>Deep-cultivation of Planctomycetes and their phenomic and genomic characterization uncovers novel biology.</title>
        <authorList>
            <person name="Wiegand S."/>
            <person name="Jogler M."/>
            <person name="Boedeker C."/>
            <person name="Pinto D."/>
            <person name="Vollmers J."/>
            <person name="Rivas-Marin E."/>
            <person name="Kohn T."/>
            <person name="Peeters S.H."/>
            <person name="Heuer A."/>
            <person name="Rast P."/>
            <person name="Oberbeckmann S."/>
            <person name="Bunk B."/>
            <person name="Jeske O."/>
            <person name="Meyerdierks A."/>
            <person name="Storesund J.E."/>
            <person name="Kallscheuer N."/>
            <person name="Luecker S."/>
            <person name="Lage O.M."/>
            <person name="Pohl T."/>
            <person name="Merkel B.J."/>
            <person name="Hornburger P."/>
            <person name="Mueller R.-W."/>
            <person name="Bruemmer F."/>
            <person name="Labrenz M."/>
            <person name="Spormann A.M."/>
            <person name="Op den Camp H."/>
            <person name="Overmann J."/>
            <person name="Amann R."/>
            <person name="Jetten M.S.M."/>
            <person name="Mascher T."/>
            <person name="Medema M.H."/>
            <person name="Devos D.P."/>
            <person name="Kaster A.-K."/>
            <person name="Ovreas L."/>
            <person name="Rohde M."/>
            <person name="Galperin M.Y."/>
            <person name="Jogler C."/>
        </authorList>
    </citation>
    <scope>NUCLEOTIDE SEQUENCE [LARGE SCALE GENOMIC DNA]</scope>
    <source>
        <strain evidence="1 2">Poly24</strain>
    </source>
</reference>
<protein>
    <submittedName>
        <fullName evidence="1">Uncharacterized protein</fullName>
    </submittedName>
</protein>
<dbReference type="AlphaFoldDB" id="A0A518JYA2"/>
<accession>A0A518JYA2</accession>
<keyword evidence="2" id="KW-1185">Reference proteome</keyword>
<proteinExistence type="predicted"/>
<evidence type="ECO:0000313" key="1">
    <source>
        <dbReference type="EMBL" id="QDV70515.1"/>
    </source>
</evidence>
<organism evidence="1 2">
    <name type="scientific">Rosistilla carotiformis</name>
    <dbReference type="NCBI Taxonomy" id="2528017"/>
    <lineage>
        <taxon>Bacteria</taxon>
        <taxon>Pseudomonadati</taxon>
        <taxon>Planctomycetota</taxon>
        <taxon>Planctomycetia</taxon>
        <taxon>Pirellulales</taxon>
        <taxon>Pirellulaceae</taxon>
        <taxon>Rosistilla</taxon>
    </lineage>
</organism>
<gene>
    <name evidence="1" type="ORF">Poly24_42390</name>
</gene>